<evidence type="ECO:0000313" key="3">
    <source>
        <dbReference type="Proteomes" id="UP000242715"/>
    </source>
</evidence>
<dbReference type="PANTHER" id="PTHR31635:SF196">
    <property type="entry name" value="REVERSE TRANSCRIPTASE DOMAIN-CONTAINING PROTEIN-RELATED"/>
    <property type="match status" value="1"/>
</dbReference>
<evidence type="ECO:0000313" key="2">
    <source>
        <dbReference type="EMBL" id="GAU42043.1"/>
    </source>
</evidence>
<dbReference type="Proteomes" id="UP000242715">
    <property type="component" value="Unassembled WGS sequence"/>
</dbReference>
<gene>
    <name evidence="2" type="ORF">TSUD_90770</name>
</gene>
<dbReference type="PANTHER" id="PTHR31635">
    <property type="entry name" value="REVERSE TRANSCRIPTASE DOMAIN-CONTAINING PROTEIN-RELATED"/>
    <property type="match status" value="1"/>
</dbReference>
<accession>A0A2Z6NJD9</accession>
<dbReference type="InterPro" id="IPR000477">
    <property type="entry name" value="RT_dom"/>
</dbReference>
<organism evidence="2 3">
    <name type="scientific">Trifolium subterraneum</name>
    <name type="common">Subterranean clover</name>
    <dbReference type="NCBI Taxonomy" id="3900"/>
    <lineage>
        <taxon>Eukaryota</taxon>
        <taxon>Viridiplantae</taxon>
        <taxon>Streptophyta</taxon>
        <taxon>Embryophyta</taxon>
        <taxon>Tracheophyta</taxon>
        <taxon>Spermatophyta</taxon>
        <taxon>Magnoliopsida</taxon>
        <taxon>eudicotyledons</taxon>
        <taxon>Gunneridae</taxon>
        <taxon>Pentapetalae</taxon>
        <taxon>rosids</taxon>
        <taxon>fabids</taxon>
        <taxon>Fabales</taxon>
        <taxon>Fabaceae</taxon>
        <taxon>Papilionoideae</taxon>
        <taxon>50 kb inversion clade</taxon>
        <taxon>NPAAA clade</taxon>
        <taxon>Hologalegina</taxon>
        <taxon>IRL clade</taxon>
        <taxon>Trifolieae</taxon>
        <taxon>Trifolium</taxon>
    </lineage>
</organism>
<protein>
    <recommendedName>
        <fullName evidence="1">Reverse transcriptase domain-containing protein</fullName>
    </recommendedName>
</protein>
<dbReference type="CDD" id="cd01650">
    <property type="entry name" value="RT_nLTR_like"/>
    <property type="match status" value="1"/>
</dbReference>
<dbReference type="AlphaFoldDB" id="A0A2Z6NJD9"/>
<feature type="domain" description="Reverse transcriptase" evidence="1">
    <location>
        <begin position="772"/>
        <end position="993"/>
    </location>
</feature>
<dbReference type="Pfam" id="PF00078">
    <property type="entry name" value="RVT_1"/>
    <property type="match status" value="1"/>
</dbReference>
<name>A0A2Z6NJD9_TRISU</name>
<reference evidence="3" key="1">
    <citation type="journal article" date="2017" name="Front. Plant Sci.">
        <title>Climate Clever Clovers: New Paradigm to Reduce the Environmental Footprint of Ruminants by Breeding Low Methanogenic Forages Utilizing Haplotype Variation.</title>
        <authorList>
            <person name="Kaur P."/>
            <person name="Appels R."/>
            <person name="Bayer P.E."/>
            <person name="Keeble-Gagnere G."/>
            <person name="Wang J."/>
            <person name="Hirakawa H."/>
            <person name="Shirasawa K."/>
            <person name="Vercoe P."/>
            <person name="Stefanova K."/>
            <person name="Durmic Z."/>
            <person name="Nichols P."/>
            <person name="Revell C."/>
            <person name="Isobe S.N."/>
            <person name="Edwards D."/>
            <person name="Erskine W."/>
        </authorList>
    </citation>
    <scope>NUCLEOTIDE SEQUENCE [LARGE SCALE GENOMIC DNA]</scope>
    <source>
        <strain evidence="3">cv. Daliak</strain>
    </source>
</reference>
<evidence type="ECO:0000259" key="1">
    <source>
        <dbReference type="PROSITE" id="PS50878"/>
    </source>
</evidence>
<keyword evidence="3" id="KW-1185">Reference proteome</keyword>
<sequence>MVKSYAQAVTKGGERRKEEKQKNIAVTYDVEEASLERLKKAFIGVAAQPGMTYNIQNAFHSQGYFGVKVTPLGSNLALLEGQEDGEIGALMEDAQELLYQWFKEIRPWNPKDVDWDRIIWLRVFGIPVQACNDEFFAQVTKPWGVFMNTDDATNKKLSMDVARILIRTSCQKAVDKFIDVKINGNLFHIRVIEDSQGHMRLMVNSDEEDEEERMWLAVEEEPEPEREIEGEGENLIALNSFVNNINSPIDEVEKVMETNLEKEDREENSNYSINENLNYAGGEASKVGQVNKKNNLRGYDGLEVGQEVGAVGPTLAIIPHQYVIGGVNSKQSKSEGMSQFNKSRFLKKKGKITQTIHLSTTSLRKKHQLVESLKSRGRTSSTTSSAAHVSSPVGIETNRGEVVEGAGVTRGQTSRRGLAKKHVSSISSAGDIHCCSSINSSDIRNCNKLYLKKQEQEVASKVWKGALKLGVEMSELVGNSRKGFGARGWGGSAKRRRLSSFLQQRSFDEPDGLSGGLLTIWNSKAFKLLGSSSGSDFLGITVEQEEGFITSQGISGQWIGDCDLSDHCPIWLLASSNNCGPKPFRVINRWLEHTEFLSFVEKSWKSFGVHRKKAYILKEKLKLFKDCLRKWNREVFGLLDLNIEKTLKDLNEIEGKMGDEDEELELTRRECLNKEVWRQLHLKESILKQKSRMRWVKEGDSNSRFFHESIKSRRRQNQLVALNNGDQWVQGVEGVKGFVKSYFENNFSERWERRPNLNGIQFPSLSTEDNLMLMTPFSLEEAITYSFLALIPKKDHPQLLSDYCPICLISSFYKILSKVLAARLKKVLGKLISKVQTTFLTDRHILDGVLVVNELLDLAKRRKDKCLFFKVDFERAYDTVNWNFLDYMLARMGFAEGWRKWIRACVFQSSMSVLVNGSPTDDFVVGKGLRQGDPLSPFLFLIVAEGLTGLMNRAVENSFFKVIRLVMIFYSTLFNSRMTPFLWVKGTGIICGL</sequence>
<proteinExistence type="predicted"/>
<dbReference type="PROSITE" id="PS50878">
    <property type="entry name" value="RT_POL"/>
    <property type="match status" value="1"/>
</dbReference>
<dbReference type="EMBL" id="DF973895">
    <property type="protein sequence ID" value="GAU42043.1"/>
    <property type="molecule type" value="Genomic_DNA"/>
</dbReference>
<dbReference type="OrthoDB" id="1934719at2759"/>
<dbReference type="InterPro" id="IPR043502">
    <property type="entry name" value="DNA/RNA_pol_sf"/>
</dbReference>
<dbReference type="SUPFAM" id="SSF56672">
    <property type="entry name" value="DNA/RNA polymerases"/>
    <property type="match status" value="1"/>
</dbReference>